<keyword evidence="1" id="KW-0732">Signal</keyword>
<keyword evidence="3" id="KW-1185">Reference proteome</keyword>
<dbReference type="RefSeq" id="WP_202014619.1">
    <property type="nucleotide sequence ID" value="NZ_JAERRB010000012.1"/>
</dbReference>
<reference evidence="2 3" key="1">
    <citation type="submission" date="2021-01" db="EMBL/GenBank/DDBJ databases">
        <title>Chryseolinea sp. Jin1 Genome sequencing and assembly.</title>
        <authorList>
            <person name="Kim I."/>
        </authorList>
    </citation>
    <scope>NUCLEOTIDE SEQUENCE [LARGE SCALE GENOMIC DNA]</scope>
    <source>
        <strain evidence="2 3">Jin1</strain>
    </source>
</reference>
<organism evidence="2 3">
    <name type="scientific">Chryseolinea lacunae</name>
    <dbReference type="NCBI Taxonomy" id="2801331"/>
    <lineage>
        <taxon>Bacteria</taxon>
        <taxon>Pseudomonadati</taxon>
        <taxon>Bacteroidota</taxon>
        <taxon>Cytophagia</taxon>
        <taxon>Cytophagales</taxon>
        <taxon>Fulvivirgaceae</taxon>
        <taxon>Chryseolinea</taxon>
    </lineage>
</organism>
<evidence type="ECO:0008006" key="4">
    <source>
        <dbReference type="Google" id="ProtNLM"/>
    </source>
</evidence>
<evidence type="ECO:0000256" key="1">
    <source>
        <dbReference type="SAM" id="SignalP"/>
    </source>
</evidence>
<accession>A0ABS1KZ78</accession>
<evidence type="ECO:0000313" key="3">
    <source>
        <dbReference type="Proteomes" id="UP000613030"/>
    </source>
</evidence>
<protein>
    <recommendedName>
        <fullName evidence="4">Outer membrane protein beta-barrel domain-containing protein</fullName>
    </recommendedName>
</protein>
<sequence length="238" mass="26211">MKSLRALGFLLLLSCSLAQAQQFGLSFSYFIPKNGYFSTPISPFSIRGVGFDINRFLAIETGGSLYRMSGLNVKDLPFETKDAIVGPNFTLLVPVELVIQLKGQGVEFDIKGGAFGFYGFGQKINYGNLDRAIRKDLDWQVVNSDFTFQNKPGWGYHAGAELTVYVTQQVGISLETNYLMGQSKFPMKGSYTGGNTTLETRAVSYDDAKIDLTGLEFSIGVIFDSGSGKAAPKKRRRR</sequence>
<proteinExistence type="predicted"/>
<feature type="signal peptide" evidence="1">
    <location>
        <begin position="1"/>
        <end position="20"/>
    </location>
</feature>
<comment type="caution">
    <text evidence="2">The sequence shown here is derived from an EMBL/GenBank/DDBJ whole genome shotgun (WGS) entry which is preliminary data.</text>
</comment>
<feature type="chain" id="PRO_5047056594" description="Outer membrane protein beta-barrel domain-containing protein" evidence="1">
    <location>
        <begin position="21"/>
        <end position="238"/>
    </location>
</feature>
<dbReference type="Proteomes" id="UP000613030">
    <property type="component" value="Unassembled WGS sequence"/>
</dbReference>
<dbReference type="EMBL" id="JAERRB010000012">
    <property type="protein sequence ID" value="MBL0744761.1"/>
    <property type="molecule type" value="Genomic_DNA"/>
</dbReference>
<evidence type="ECO:0000313" key="2">
    <source>
        <dbReference type="EMBL" id="MBL0744761.1"/>
    </source>
</evidence>
<gene>
    <name evidence="2" type="ORF">JI741_26240</name>
</gene>
<name>A0ABS1KZ78_9BACT</name>